<sequence>MSKRILAIALACLAALVALVVGATAVVALVMGTATTDRTTVELSPVATASPAADGSVADGSSPSASATPATSATPPAVLPAPTATPSPTRAATPRPVATTAPRRAAVALLPVVGVTDGDTIKVRVGGVTERVRVIGIDTPELKGNECWAQKASSKMQSLVQSRSVQLVADPSQGDRDRYGRLLRHVVTQDGRLAAQVLIEGGFGKEYTYAAAYEHRSAYVAAEKRAKAKKLGVWSAACAAPVVAAPPPSGSNGTAAPVKPTGRCLIKGNISSKGEKIYHVPGGGSYDVTVITESKGERWFCTEAEAVAAGWRKARN</sequence>
<comment type="caution">
    <text evidence="7">The sequence shown here is derived from an EMBL/GenBank/DDBJ whole genome shotgun (WGS) entry which is preliminary data.</text>
</comment>
<dbReference type="GO" id="GO:0004519">
    <property type="term" value="F:endonuclease activity"/>
    <property type="evidence" value="ECO:0007669"/>
    <property type="project" value="UniProtKB-KW"/>
</dbReference>
<dbReference type="Gene3D" id="2.40.50.90">
    <property type="match status" value="1"/>
</dbReference>
<feature type="domain" description="TNase-like" evidence="6">
    <location>
        <begin position="112"/>
        <end position="236"/>
    </location>
</feature>
<evidence type="ECO:0000256" key="1">
    <source>
        <dbReference type="ARBA" id="ARBA00022722"/>
    </source>
</evidence>
<feature type="chain" id="PRO_5022095491" description="TNase-like domain-containing protein" evidence="5">
    <location>
        <begin position="24"/>
        <end position="316"/>
    </location>
</feature>
<protein>
    <recommendedName>
        <fullName evidence="6">TNase-like domain-containing protein</fullName>
    </recommendedName>
</protein>
<evidence type="ECO:0000313" key="8">
    <source>
        <dbReference type="Proteomes" id="UP000321793"/>
    </source>
</evidence>
<feature type="signal peptide" evidence="5">
    <location>
        <begin position="1"/>
        <end position="23"/>
    </location>
</feature>
<keyword evidence="5" id="KW-0732">Signal</keyword>
<dbReference type="Proteomes" id="UP000321793">
    <property type="component" value="Unassembled WGS sequence"/>
</dbReference>
<evidence type="ECO:0000256" key="4">
    <source>
        <dbReference type="SAM" id="MobiDB-lite"/>
    </source>
</evidence>
<dbReference type="SUPFAM" id="SSF50199">
    <property type="entry name" value="Staphylococcal nuclease"/>
    <property type="match status" value="1"/>
</dbReference>
<dbReference type="AlphaFoldDB" id="A0A512SZI3"/>
<dbReference type="InterPro" id="IPR035437">
    <property type="entry name" value="SNase_OB-fold_sf"/>
</dbReference>
<dbReference type="InterPro" id="IPR016071">
    <property type="entry name" value="Staphylococal_nuclease_OB-fold"/>
</dbReference>
<keyword evidence="3" id="KW-0378">Hydrolase</keyword>
<name>A0A512SZI3_9MICO</name>
<dbReference type="PANTHER" id="PTHR12302:SF3">
    <property type="entry name" value="SERINE_THREONINE-PROTEIN KINASE 31"/>
    <property type="match status" value="1"/>
</dbReference>
<keyword evidence="8" id="KW-1185">Reference proteome</keyword>
<evidence type="ECO:0000256" key="2">
    <source>
        <dbReference type="ARBA" id="ARBA00022759"/>
    </source>
</evidence>
<evidence type="ECO:0000313" key="7">
    <source>
        <dbReference type="EMBL" id="GEQ13366.1"/>
    </source>
</evidence>
<gene>
    <name evidence="7" type="ORF">KLO01_14130</name>
</gene>
<evidence type="ECO:0000259" key="6">
    <source>
        <dbReference type="PROSITE" id="PS50830"/>
    </source>
</evidence>
<evidence type="ECO:0000256" key="5">
    <source>
        <dbReference type="SAM" id="SignalP"/>
    </source>
</evidence>
<dbReference type="SMART" id="SM00318">
    <property type="entry name" value="SNc"/>
    <property type="match status" value="1"/>
</dbReference>
<dbReference type="InterPro" id="IPR002071">
    <property type="entry name" value="Thermonucl_AS"/>
</dbReference>
<dbReference type="PROSITE" id="PS01123">
    <property type="entry name" value="TNASE_1"/>
    <property type="match status" value="1"/>
</dbReference>
<reference evidence="7 8" key="1">
    <citation type="submission" date="2019-07" db="EMBL/GenBank/DDBJ databases">
        <title>Whole genome shotgun sequence of Knoellia locipacati NBRC 109775.</title>
        <authorList>
            <person name="Hosoyama A."/>
            <person name="Uohara A."/>
            <person name="Ohji S."/>
            <person name="Ichikawa N."/>
        </authorList>
    </citation>
    <scope>NUCLEOTIDE SEQUENCE [LARGE SCALE GENOMIC DNA]</scope>
    <source>
        <strain evidence="7 8">NBRC 109775</strain>
    </source>
</reference>
<dbReference type="RefSeq" id="WP_246136097.1">
    <property type="nucleotide sequence ID" value="NZ_BAABDN010000001.1"/>
</dbReference>
<evidence type="ECO:0000256" key="3">
    <source>
        <dbReference type="ARBA" id="ARBA00022801"/>
    </source>
</evidence>
<feature type="compositionally biased region" description="Low complexity" evidence="4">
    <location>
        <begin position="86"/>
        <end position="100"/>
    </location>
</feature>
<dbReference type="PANTHER" id="PTHR12302">
    <property type="entry name" value="EBNA2 BINDING PROTEIN P100"/>
    <property type="match status" value="1"/>
</dbReference>
<organism evidence="7 8">
    <name type="scientific">Knoellia locipacati</name>
    <dbReference type="NCBI Taxonomy" id="882824"/>
    <lineage>
        <taxon>Bacteria</taxon>
        <taxon>Bacillati</taxon>
        <taxon>Actinomycetota</taxon>
        <taxon>Actinomycetes</taxon>
        <taxon>Micrococcales</taxon>
        <taxon>Intrasporangiaceae</taxon>
        <taxon>Knoellia</taxon>
    </lineage>
</organism>
<dbReference type="Pfam" id="PF00565">
    <property type="entry name" value="SNase"/>
    <property type="match status" value="1"/>
</dbReference>
<dbReference type="PROSITE" id="PS50830">
    <property type="entry name" value="TNASE_3"/>
    <property type="match status" value="1"/>
</dbReference>
<accession>A0A512SZI3</accession>
<dbReference type="EMBL" id="BKBA01000004">
    <property type="protein sequence ID" value="GEQ13366.1"/>
    <property type="molecule type" value="Genomic_DNA"/>
</dbReference>
<dbReference type="GO" id="GO:0016787">
    <property type="term" value="F:hydrolase activity"/>
    <property type="evidence" value="ECO:0007669"/>
    <property type="project" value="UniProtKB-KW"/>
</dbReference>
<keyword evidence="1" id="KW-0540">Nuclease</keyword>
<dbReference type="GO" id="GO:0003676">
    <property type="term" value="F:nucleic acid binding"/>
    <property type="evidence" value="ECO:0007669"/>
    <property type="project" value="InterPro"/>
</dbReference>
<proteinExistence type="predicted"/>
<feature type="compositionally biased region" description="Low complexity" evidence="4">
    <location>
        <begin position="61"/>
        <end position="76"/>
    </location>
</feature>
<feature type="region of interest" description="Disordered" evidence="4">
    <location>
        <begin position="50"/>
        <end position="100"/>
    </location>
</feature>
<keyword evidence="2" id="KW-0255">Endonuclease</keyword>